<dbReference type="Proteomes" id="UP000070544">
    <property type="component" value="Unassembled WGS sequence"/>
</dbReference>
<evidence type="ECO:0000259" key="7">
    <source>
        <dbReference type="SMART" id="SM00906"/>
    </source>
</evidence>
<dbReference type="GO" id="GO:0005634">
    <property type="term" value="C:nucleus"/>
    <property type="evidence" value="ECO:0007669"/>
    <property type="project" value="UniProtKB-SubCell"/>
</dbReference>
<feature type="compositionally biased region" description="Polar residues" evidence="6">
    <location>
        <begin position="393"/>
        <end position="407"/>
    </location>
</feature>
<feature type="region of interest" description="Disordered" evidence="6">
    <location>
        <begin position="393"/>
        <end position="412"/>
    </location>
</feature>
<evidence type="ECO:0000313" key="8">
    <source>
        <dbReference type="EMBL" id="KXS15382.1"/>
    </source>
</evidence>
<evidence type="ECO:0000256" key="5">
    <source>
        <dbReference type="ARBA" id="ARBA00023242"/>
    </source>
</evidence>
<feature type="domain" description="Xylanolytic transcriptional activator regulatory" evidence="7">
    <location>
        <begin position="246"/>
        <end position="331"/>
    </location>
</feature>
<dbReference type="GO" id="GO:0000981">
    <property type="term" value="F:DNA-binding transcription factor activity, RNA polymerase II-specific"/>
    <property type="evidence" value="ECO:0007669"/>
    <property type="project" value="InterPro"/>
</dbReference>
<name>A0A139AEY2_GONPJ</name>
<dbReference type="EMBL" id="KQ965762">
    <property type="protein sequence ID" value="KXS15382.1"/>
    <property type="molecule type" value="Genomic_DNA"/>
</dbReference>
<proteinExistence type="predicted"/>
<dbReference type="GO" id="GO:0003677">
    <property type="term" value="F:DNA binding"/>
    <property type="evidence" value="ECO:0007669"/>
    <property type="project" value="InterPro"/>
</dbReference>
<organism evidence="8 9">
    <name type="scientific">Gonapodya prolifera (strain JEL478)</name>
    <name type="common">Monoblepharis prolifera</name>
    <dbReference type="NCBI Taxonomy" id="1344416"/>
    <lineage>
        <taxon>Eukaryota</taxon>
        <taxon>Fungi</taxon>
        <taxon>Fungi incertae sedis</taxon>
        <taxon>Chytridiomycota</taxon>
        <taxon>Chytridiomycota incertae sedis</taxon>
        <taxon>Monoblepharidomycetes</taxon>
        <taxon>Monoblepharidales</taxon>
        <taxon>Gonapodyaceae</taxon>
        <taxon>Gonapodya</taxon>
    </lineage>
</organism>
<accession>A0A139AEY2</accession>
<dbReference type="InterPro" id="IPR007219">
    <property type="entry name" value="XnlR_reg_dom"/>
</dbReference>
<evidence type="ECO:0000256" key="6">
    <source>
        <dbReference type="SAM" id="MobiDB-lite"/>
    </source>
</evidence>
<keyword evidence="5" id="KW-0539">Nucleus</keyword>
<keyword evidence="9" id="KW-1185">Reference proteome</keyword>
<evidence type="ECO:0000256" key="4">
    <source>
        <dbReference type="ARBA" id="ARBA00023163"/>
    </source>
</evidence>
<dbReference type="CDD" id="cd12148">
    <property type="entry name" value="fungal_TF_MHR"/>
    <property type="match status" value="1"/>
</dbReference>
<dbReference type="GO" id="GO:0006351">
    <property type="term" value="P:DNA-templated transcription"/>
    <property type="evidence" value="ECO:0007669"/>
    <property type="project" value="InterPro"/>
</dbReference>
<dbReference type="Pfam" id="PF04082">
    <property type="entry name" value="Fungal_trans"/>
    <property type="match status" value="1"/>
</dbReference>
<dbReference type="InterPro" id="IPR050815">
    <property type="entry name" value="TF_fung"/>
</dbReference>
<reference evidence="8 9" key="1">
    <citation type="journal article" date="2015" name="Genome Biol. Evol.">
        <title>Phylogenomic analyses indicate that early fungi evolved digesting cell walls of algal ancestors of land plants.</title>
        <authorList>
            <person name="Chang Y."/>
            <person name="Wang S."/>
            <person name="Sekimoto S."/>
            <person name="Aerts A.L."/>
            <person name="Choi C."/>
            <person name="Clum A."/>
            <person name="LaButti K.M."/>
            <person name="Lindquist E.A."/>
            <person name="Yee Ngan C."/>
            <person name="Ohm R.A."/>
            <person name="Salamov A.A."/>
            <person name="Grigoriev I.V."/>
            <person name="Spatafora J.W."/>
            <person name="Berbee M.L."/>
        </authorList>
    </citation>
    <scope>NUCLEOTIDE SEQUENCE [LARGE SCALE GENOMIC DNA]</scope>
    <source>
        <strain evidence="8 9">JEL478</strain>
    </source>
</reference>
<dbReference type="AlphaFoldDB" id="A0A139AEY2"/>
<evidence type="ECO:0000256" key="2">
    <source>
        <dbReference type="ARBA" id="ARBA00022723"/>
    </source>
</evidence>
<dbReference type="SMART" id="SM00906">
    <property type="entry name" value="Fungal_trans"/>
    <property type="match status" value="1"/>
</dbReference>
<protein>
    <recommendedName>
        <fullName evidence="7">Xylanolytic transcriptional activator regulatory domain-containing protein</fullName>
    </recommendedName>
</protein>
<keyword evidence="2" id="KW-0479">Metal-binding</keyword>
<dbReference type="PANTHER" id="PTHR47338:SF5">
    <property type="entry name" value="ZN(II)2CYS6 TRANSCRIPTION FACTOR (EUROFUNG)"/>
    <property type="match status" value="1"/>
</dbReference>
<comment type="subcellular location">
    <subcellularLocation>
        <location evidence="1">Nucleus</location>
    </subcellularLocation>
</comment>
<gene>
    <name evidence="8" type="ORF">M427DRAFT_324291</name>
</gene>
<keyword evidence="3" id="KW-0805">Transcription regulation</keyword>
<dbReference type="PANTHER" id="PTHR47338">
    <property type="entry name" value="ZN(II)2CYS6 TRANSCRIPTION FACTOR (EUROFUNG)-RELATED"/>
    <property type="match status" value="1"/>
</dbReference>
<dbReference type="GO" id="GO:0008270">
    <property type="term" value="F:zinc ion binding"/>
    <property type="evidence" value="ECO:0007669"/>
    <property type="project" value="InterPro"/>
</dbReference>
<evidence type="ECO:0000256" key="1">
    <source>
        <dbReference type="ARBA" id="ARBA00004123"/>
    </source>
</evidence>
<keyword evidence="4" id="KW-0804">Transcription</keyword>
<evidence type="ECO:0000313" key="9">
    <source>
        <dbReference type="Proteomes" id="UP000070544"/>
    </source>
</evidence>
<sequence length="459" mass="50562">MRASVGTVRDRIESWPVGRRSLRRGSVATVPSDSGYAAAGADALLERPWRALSLGSTTLFLAPEVEPWSREASISSLSTLEAPGADFPLTSTDNTGPSSDFLPKHLRDHIETTAASQDTLPQNQFTLDLPPLPIALILLELYFNRVHPRYPIIHRQTFLQTYSLTGYSKPSPLLLNAVFAAACLTSADVELNKLGVPVQYTIQHFYSSIKQHLLDAATGPPDLDVVVALFLATRIALLTGEPPWIHSRFLGIALRIGLELGLHTELPANPSPVYSDATRDGQFPTWAERETRRRIWWALYQSDRLISSILHLPPTVPETTTLQLSCPDTEFQPPDSATIKVTPLPYGAAITQSVHITPAEGQDAHTHMLLLADLAGKVGMIKAAMYRADIQNSESSSFSGNQDSNQFDRAPWGDGWEPGGRLILITISSPYTHASHTRRRTPAMLFSNRGRIPFRVPWT</sequence>
<evidence type="ECO:0000256" key="3">
    <source>
        <dbReference type="ARBA" id="ARBA00023015"/>
    </source>
</evidence>
<dbReference type="OrthoDB" id="2117633at2759"/>